<proteinExistence type="predicted"/>
<sequence length="248" mass="27507">MTETGSLPGPLRAIAIQLERDSGHQVTARLLGPRRCLLTCDNGTVRLDIVYRGYRRSRWRAHSSNVTIDGTRIPHGELPYNSVMGLLRDPNSRHDEYPLLDADAPTTAVTDLKIVPAKVLTIMRSIRKNVRAKQRTLLSIGAENCRSRWVIIATFDDGLTIRQNLHLLLHWATLDEQVFSPLERPVEIFRGDVDVTNSNEPVIQGLLRILTTSGHVEAAAPGPASIAQQSNGARSNSVETRRASVIRT</sequence>
<evidence type="ECO:0000256" key="1">
    <source>
        <dbReference type="SAM" id="MobiDB-lite"/>
    </source>
</evidence>
<name>A0ABQ4A2F6_9ACTN</name>
<gene>
    <name evidence="2" type="ORF">Ahu01nite_079050</name>
</gene>
<feature type="region of interest" description="Disordered" evidence="1">
    <location>
        <begin position="222"/>
        <end position="248"/>
    </location>
</feature>
<protein>
    <submittedName>
        <fullName evidence="2">Uncharacterized protein</fullName>
    </submittedName>
</protein>
<dbReference type="EMBL" id="BOMN01000113">
    <property type="protein sequence ID" value="GIE24803.1"/>
    <property type="molecule type" value="Genomic_DNA"/>
</dbReference>
<evidence type="ECO:0000313" key="3">
    <source>
        <dbReference type="Proteomes" id="UP000603200"/>
    </source>
</evidence>
<reference evidence="2 3" key="1">
    <citation type="submission" date="2021-01" db="EMBL/GenBank/DDBJ databases">
        <title>Whole genome shotgun sequence of Actinoplanes humidus NBRC 14915.</title>
        <authorList>
            <person name="Komaki H."/>
            <person name="Tamura T."/>
        </authorList>
    </citation>
    <scope>NUCLEOTIDE SEQUENCE [LARGE SCALE GENOMIC DNA]</scope>
    <source>
        <strain evidence="2 3">NBRC 14915</strain>
    </source>
</reference>
<accession>A0ABQ4A2F6</accession>
<comment type="caution">
    <text evidence="2">The sequence shown here is derived from an EMBL/GenBank/DDBJ whole genome shotgun (WGS) entry which is preliminary data.</text>
</comment>
<dbReference type="Proteomes" id="UP000603200">
    <property type="component" value="Unassembled WGS sequence"/>
</dbReference>
<evidence type="ECO:0000313" key="2">
    <source>
        <dbReference type="EMBL" id="GIE24803.1"/>
    </source>
</evidence>
<organism evidence="2 3">
    <name type="scientific">Winogradskya humida</name>
    <dbReference type="NCBI Taxonomy" id="113566"/>
    <lineage>
        <taxon>Bacteria</taxon>
        <taxon>Bacillati</taxon>
        <taxon>Actinomycetota</taxon>
        <taxon>Actinomycetes</taxon>
        <taxon>Micromonosporales</taxon>
        <taxon>Micromonosporaceae</taxon>
        <taxon>Winogradskya</taxon>
    </lineage>
</organism>
<feature type="compositionally biased region" description="Polar residues" evidence="1">
    <location>
        <begin position="226"/>
        <end position="238"/>
    </location>
</feature>
<dbReference type="RefSeq" id="WP_203841803.1">
    <property type="nucleotide sequence ID" value="NZ_BAAATV010000001.1"/>
</dbReference>
<keyword evidence="3" id="KW-1185">Reference proteome</keyword>